<gene>
    <name evidence="6" type="ORF">CryarDRAFT_1317</name>
</gene>
<dbReference type="OrthoDB" id="257716at2"/>
<dbReference type="CDD" id="cd20008">
    <property type="entry name" value="PBP1_ABC_sugar_binding-like"/>
    <property type="match status" value="1"/>
</dbReference>
<dbReference type="InterPro" id="IPR025997">
    <property type="entry name" value="SBP_2_dom"/>
</dbReference>
<dbReference type="SUPFAM" id="SSF53822">
    <property type="entry name" value="Periplasmic binding protein-like I"/>
    <property type="match status" value="1"/>
</dbReference>
<keyword evidence="7" id="KW-1185">Reference proteome</keyword>
<evidence type="ECO:0000313" key="7">
    <source>
        <dbReference type="Proteomes" id="UP000021053"/>
    </source>
</evidence>
<dbReference type="PANTHER" id="PTHR46847:SF1">
    <property type="entry name" value="D-ALLOSE-BINDING PERIPLASMIC PROTEIN-RELATED"/>
    <property type="match status" value="1"/>
</dbReference>
<sequence length="346" mass="35570">MARTRTVFSLSFVAIIALVAVVAGVVVGRATGSGSGGGGSGDGGAASGTRIDVIIKASDSSFWQVMLAGAEQASDDFGIEVDTFGPTSETNIDEQVQLVENSISRGVDGIVIAPNSSSALDSVIERARKAGVKVITVDTRVTTSSEGFIGTDNVKAGQQAGRRMCELLKAQGRTSGAILVESSVAGIQSLVDRDRGFRQGLAEGCPGVDAKLQRYNNNDINTAASQVNDALTANRNLLGVFADNNTSGVGAARAVADNKAADRIPVVAFDSDPQENAALANGTIDALIVQNPYFFGYQGVLASAMAASGRTPPREIDPGAVVADQKNRTTPEVKSLLEPPTAEPGS</sequence>
<accession>A0A011AE10</accession>
<evidence type="ECO:0000256" key="1">
    <source>
        <dbReference type="ARBA" id="ARBA00004196"/>
    </source>
</evidence>
<dbReference type="GO" id="GO:0030246">
    <property type="term" value="F:carbohydrate binding"/>
    <property type="evidence" value="ECO:0007669"/>
    <property type="project" value="UniProtKB-ARBA"/>
</dbReference>
<proteinExistence type="inferred from homology"/>
<dbReference type="PANTHER" id="PTHR46847">
    <property type="entry name" value="D-ALLOSE-BINDING PERIPLASMIC PROTEIN-RELATED"/>
    <property type="match status" value="1"/>
</dbReference>
<evidence type="ECO:0000256" key="4">
    <source>
        <dbReference type="SAM" id="MobiDB-lite"/>
    </source>
</evidence>
<evidence type="ECO:0000256" key="3">
    <source>
        <dbReference type="ARBA" id="ARBA00022729"/>
    </source>
</evidence>
<dbReference type="HOGENOM" id="CLU_037628_3_3_11"/>
<organism evidence="6 7">
    <name type="scientific">Cryptosporangium arvum DSM 44712</name>
    <dbReference type="NCBI Taxonomy" id="927661"/>
    <lineage>
        <taxon>Bacteria</taxon>
        <taxon>Bacillati</taxon>
        <taxon>Actinomycetota</taxon>
        <taxon>Actinomycetes</taxon>
        <taxon>Cryptosporangiales</taxon>
        <taxon>Cryptosporangiaceae</taxon>
        <taxon>Cryptosporangium</taxon>
    </lineage>
</organism>
<dbReference type="Pfam" id="PF13407">
    <property type="entry name" value="Peripla_BP_4"/>
    <property type="match status" value="1"/>
</dbReference>
<evidence type="ECO:0000256" key="2">
    <source>
        <dbReference type="ARBA" id="ARBA00007639"/>
    </source>
</evidence>
<evidence type="ECO:0000259" key="5">
    <source>
        <dbReference type="Pfam" id="PF13407"/>
    </source>
</evidence>
<keyword evidence="3" id="KW-0732">Signal</keyword>
<dbReference type="RefSeq" id="WP_035849066.1">
    <property type="nucleotide sequence ID" value="NZ_KK073874.1"/>
</dbReference>
<feature type="domain" description="Periplasmic binding protein" evidence="5">
    <location>
        <begin position="51"/>
        <end position="310"/>
    </location>
</feature>
<dbReference type="AlphaFoldDB" id="A0A011AE10"/>
<dbReference type="EMBL" id="JFBT01000001">
    <property type="protein sequence ID" value="EXG80251.1"/>
    <property type="molecule type" value="Genomic_DNA"/>
</dbReference>
<dbReference type="GO" id="GO:0030313">
    <property type="term" value="C:cell envelope"/>
    <property type="evidence" value="ECO:0007669"/>
    <property type="project" value="UniProtKB-SubCell"/>
</dbReference>
<evidence type="ECO:0000313" key="6">
    <source>
        <dbReference type="EMBL" id="EXG80251.1"/>
    </source>
</evidence>
<comment type="subcellular location">
    <subcellularLocation>
        <location evidence="1">Cell envelope</location>
    </subcellularLocation>
</comment>
<dbReference type="InterPro" id="IPR028082">
    <property type="entry name" value="Peripla_BP_I"/>
</dbReference>
<reference evidence="6 7" key="1">
    <citation type="submission" date="2013-07" db="EMBL/GenBank/DDBJ databases">
        <authorList>
            <consortium name="DOE Joint Genome Institute"/>
            <person name="Eisen J."/>
            <person name="Huntemann M."/>
            <person name="Han J."/>
            <person name="Chen A."/>
            <person name="Kyrpides N."/>
            <person name="Mavromatis K."/>
            <person name="Markowitz V."/>
            <person name="Palaniappan K."/>
            <person name="Ivanova N."/>
            <person name="Schaumberg A."/>
            <person name="Pati A."/>
            <person name="Liolios K."/>
            <person name="Nordberg H.P."/>
            <person name="Cantor M.N."/>
            <person name="Hua S.X."/>
            <person name="Woyke T."/>
        </authorList>
    </citation>
    <scope>NUCLEOTIDE SEQUENCE [LARGE SCALE GENOMIC DNA]</scope>
    <source>
        <strain evidence="6 7">DSM 44712</strain>
    </source>
</reference>
<dbReference type="Proteomes" id="UP000021053">
    <property type="component" value="Unassembled WGS sequence"/>
</dbReference>
<protein>
    <submittedName>
        <fullName evidence="6">Monosaccharide ABC transporter substrate-binding protein, CUT2 family</fullName>
    </submittedName>
</protein>
<comment type="similarity">
    <text evidence="2">Belongs to the bacterial solute-binding protein 2 family.</text>
</comment>
<dbReference type="Gene3D" id="3.40.50.2300">
    <property type="match status" value="2"/>
</dbReference>
<name>A0A011AE10_9ACTN</name>
<comment type="caution">
    <text evidence="6">The sequence shown here is derived from an EMBL/GenBank/DDBJ whole genome shotgun (WGS) entry which is preliminary data.</text>
</comment>
<feature type="region of interest" description="Disordered" evidence="4">
    <location>
        <begin position="322"/>
        <end position="346"/>
    </location>
</feature>